<keyword evidence="4 8" id="KW-1133">Transmembrane helix</keyword>
<evidence type="ECO:0000256" key="6">
    <source>
        <dbReference type="ARBA" id="ARBA00023136"/>
    </source>
</evidence>
<keyword evidence="5 7" id="KW-0040">ANK repeat</keyword>
<dbReference type="PROSITE" id="PS50297">
    <property type="entry name" value="ANK_REP_REGION"/>
    <property type="match status" value="3"/>
</dbReference>
<dbReference type="Pfam" id="PF12796">
    <property type="entry name" value="Ank_2"/>
    <property type="match status" value="1"/>
</dbReference>
<feature type="transmembrane region" description="Helical" evidence="8">
    <location>
        <begin position="362"/>
        <end position="382"/>
    </location>
</feature>
<evidence type="ECO:0000256" key="4">
    <source>
        <dbReference type="ARBA" id="ARBA00022989"/>
    </source>
</evidence>
<sequence length="633" mass="71139">MINAVLHQPGLTPADDENVSSPFELLQRYASDNYARYVLKQKPEWFADRDSAGYLLIHRACIRGDALIVSALLHIGCDPTALTEAGLTGVHLAAMFGHIVVLSLLGEAGADLKQADFQGKTPLHYAAANDQVIVVSWLLQVTEVSWTTVVDGSGRTPLHLAIEAGHERTARFLLSNIPNSYDFRMENLMARDRFGNTYVHSALAPLQSPVYGDSFGSEAITNRASKVLWILLTHSYRDAEHKPKEQFQPLLYAVSAQNNAQETPLDLANKYRVGSQLRCLLFLAYILTKKFSPRLSYSLFILIYRLVWFEHLLLPISIVVLSFALATWTQSSWFYMLGALLTLGSSLKQRHRLNDATERPNPYFLGAFSTGFAVSAHCLWYDLAISTPNLSINYPVLVLILFGPLFCFLLCTLVFWQHPLASSGLFHRKTLVQLASMDLSRVREHLLRLHSEPDLSTTLAQTPYNQLYCAHCDLHLEQFHPIPIKHCRLCNRCRAGLDHHCLFLMNCVTRANLRYFVLLLLCSVSFMCSFCLLAILIPLEVCSSAENQTQLLCACERFPLPVILLPFHIVAGLWVITLLGESCHQLSLLSVPVKPRRTRRSFFGRLHTAFQVIRILICGSPSYCSDASVLLHS</sequence>
<protein>
    <recommendedName>
        <fullName evidence="8">Palmitoyltransferase</fullName>
        <ecNumber evidence="8">2.3.1.225</ecNumber>
    </recommendedName>
</protein>
<evidence type="ECO:0000256" key="5">
    <source>
        <dbReference type="ARBA" id="ARBA00023043"/>
    </source>
</evidence>
<dbReference type="GO" id="GO:0019706">
    <property type="term" value="F:protein-cysteine S-palmitoyltransferase activity"/>
    <property type="evidence" value="ECO:0007669"/>
    <property type="project" value="UniProtKB-EC"/>
</dbReference>
<dbReference type="Pfam" id="PF01529">
    <property type="entry name" value="DHHC"/>
    <property type="match status" value="1"/>
</dbReference>
<comment type="subcellular location">
    <subcellularLocation>
        <location evidence="1">Membrane</location>
        <topology evidence="1">Multi-pass membrane protein</topology>
    </subcellularLocation>
</comment>
<feature type="transmembrane region" description="Helical" evidence="8">
    <location>
        <begin position="394"/>
        <end position="416"/>
    </location>
</feature>
<dbReference type="PROSITE" id="PS50088">
    <property type="entry name" value="ANK_REPEAT"/>
    <property type="match status" value="3"/>
</dbReference>
<organism evidence="10 11">
    <name type="scientific">Fasciolopsis buskii</name>
    <dbReference type="NCBI Taxonomy" id="27845"/>
    <lineage>
        <taxon>Eukaryota</taxon>
        <taxon>Metazoa</taxon>
        <taxon>Spiralia</taxon>
        <taxon>Lophotrochozoa</taxon>
        <taxon>Platyhelminthes</taxon>
        <taxon>Trematoda</taxon>
        <taxon>Digenea</taxon>
        <taxon>Plagiorchiida</taxon>
        <taxon>Echinostomata</taxon>
        <taxon>Echinostomatoidea</taxon>
        <taxon>Fasciolidae</taxon>
        <taxon>Fasciolopsis</taxon>
    </lineage>
</organism>
<dbReference type="InterPro" id="IPR002110">
    <property type="entry name" value="Ankyrin_rpt"/>
</dbReference>
<evidence type="ECO:0000256" key="8">
    <source>
        <dbReference type="RuleBase" id="RU079119"/>
    </source>
</evidence>
<keyword evidence="2 8" id="KW-0812">Transmembrane</keyword>
<evidence type="ECO:0000256" key="7">
    <source>
        <dbReference type="PROSITE-ProRule" id="PRU00023"/>
    </source>
</evidence>
<feature type="transmembrane region" description="Helical" evidence="8">
    <location>
        <begin position="515"/>
        <end position="538"/>
    </location>
</feature>
<dbReference type="GO" id="GO:0016020">
    <property type="term" value="C:membrane"/>
    <property type="evidence" value="ECO:0007669"/>
    <property type="project" value="UniProtKB-SubCell"/>
</dbReference>
<accession>A0A8E0VFW9</accession>
<dbReference type="PROSITE" id="PS50216">
    <property type="entry name" value="DHHC"/>
    <property type="match status" value="1"/>
</dbReference>
<comment type="similarity">
    <text evidence="8">Belongs to the DHHC palmitoyltransferase family.</text>
</comment>
<keyword evidence="8" id="KW-0808">Transferase</keyword>
<keyword evidence="6 8" id="KW-0472">Membrane</keyword>
<dbReference type="OrthoDB" id="194358at2759"/>
<keyword evidence="8" id="KW-0012">Acyltransferase</keyword>
<dbReference type="PANTHER" id="PTHR24161">
    <property type="entry name" value="ANK_REP_REGION DOMAIN-CONTAINING PROTEIN-RELATED"/>
    <property type="match status" value="1"/>
</dbReference>
<evidence type="ECO:0000313" key="10">
    <source>
        <dbReference type="EMBL" id="KAA0185718.1"/>
    </source>
</evidence>
<feature type="repeat" description="ANK" evidence="7">
    <location>
        <begin position="118"/>
        <end position="140"/>
    </location>
</feature>
<dbReference type="SMART" id="SM00248">
    <property type="entry name" value="ANK"/>
    <property type="match status" value="4"/>
</dbReference>
<dbReference type="SUPFAM" id="SSF48403">
    <property type="entry name" value="Ankyrin repeat"/>
    <property type="match status" value="1"/>
</dbReference>
<keyword evidence="11" id="KW-1185">Reference proteome</keyword>
<feature type="transmembrane region" description="Helical" evidence="8">
    <location>
        <begin position="558"/>
        <end position="579"/>
    </location>
</feature>
<gene>
    <name evidence="10" type="ORF">FBUS_03178</name>
</gene>
<evidence type="ECO:0000259" key="9">
    <source>
        <dbReference type="Pfam" id="PF01529"/>
    </source>
</evidence>
<evidence type="ECO:0000256" key="3">
    <source>
        <dbReference type="ARBA" id="ARBA00022737"/>
    </source>
</evidence>
<dbReference type="PANTHER" id="PTHR24161:SF119">
    <property type="entry name" value="ANKYRIN REPEAT DOMAIN 44"/>
    <property type="match status" value="1"/>
</dbReference>
<comment type="domain">
    <text evidence="8">The DHHC domain is required for palmitoyltransferase activity.</text>
</comment>
<comment type="catalytic activity">
    <reaction evidence="8">
        <text>L-cysteinyl-[protein] + hexadecanoyl-CoA = S-hexadecanoyl-L-cysteinyl-[protein] + CoA</text>
        <dbReference type="Rhea" id="RHEA:36683"/>
        <dbReference type="Rhea" id="RHEA-COMP:10131"/>
        <dbReference type="Rhea" id="RHEA-COMP:11032"/>
        <dbReference type="ChEBI" id="CHEBI:29950"/>
        <dbReference type="ChEBI" id="CHEBI:57287"/>
        <dbReference type="ChEBI" id="CHEBI:57379"/>
        <dbReference type="ChEBI" id="CHEBI:74151"/>
        <dbReference type="EC" id="2.3.1.225"/>
    </reaction>
</comment>
<reference evidence="10" key="1">
    <citation type="submission" date="2019-05" db="EMBL/GenBank/DDBJ databases">
        <title>Annotation for the trematode Fasciolopsis buski.</title>
        <authorList>
            <person name="Choi Y.-J."/>
        </authorList>
    </citation>
    <scope>NUCLEOTIDE SEQUENCE</scope>
    <source>
        <strain evidence="10">HT</strain>
        <tissue evidence="10">Whole worm</tissue>
    </source>
</reference>
<dbReference type="Proteomes" id="UP000728185">
    <property type="component" value="Unassembled WGS sequence"/>
</dbReference>
<evidence type="ECO:0000256" key="1">
    <source>
        <dbReference type="ARBA" id="ARBA00004141"/>
    </source>
</evidence>
<comment type="caution">
    <text evidence="10">The sequence shown here is derived from an EMBL/GenBank/DDBJ whole genome shotgun (WGS) entry which is preliminary data.</text>
</comment>
<feature type="repeat" description="ANK" evidence="7">
    <location>
        <begin position="153"/>
        <end position="176"/>
    </location>
</feature>
<dbReference type="EC" id="2.3.1.225" evidence="8"/>
<proteinExistence type="inferred from homology"/>
<feature type="repeat" description="ANK" evidence="7">
    <location>
        <begin position="85"/>
        <end position="117"/>
    </location>
</feature>
<keyword evidence="3" id="KW-0677">Repeat</keyword>
<evidence type="ECO:0000313" key="11">
    <source>
        <dbReference type="Proteomes" id="UP000728185"/>
    </source>
</evidence>
<feature type="transmembrane region" description="Helical" evidence="8">
    <location>
        <begin position="299"/>
        <end position="326"/>
    </location>
</feature>
<dbReference type="InterPro" id="IPR001594">
    <property type="entry name" value="Palmitoyltrfase_DHHC"/>
</dbReference>
<dbReference type="Gene3D" id="1.25.40.20">
    <property type="entry name" value="Ankyrin repeat-containing domain"/>
    <property type="match status" value="1"/>
</dbReference>
<dbReference type="AlphaFoldDB" id="A0A8E0VFW9"/>
<name>A0A8E0VFW9_9TREM</name>
<dbReference type="EMBL" id="LUCM01010261">
    <property type="protein sequence ID" value="KAA0185718.1"/>
    <property type="molecule type" value="Genomic_DNA"/>
</dbReference>
<feature type="domain" description="Palmitoyltransferase DHHC" evidence="9">
    <location>
        <begin position="466"/>
        <end position="583"/>
    </location>
</feature>
<dbReference type="InterPro" id="IPR036770">
    <property type="entry name" value="Ankyrin_rpt-contain_sf"/>
</dbReference>
<evidence type="ECO:0000256" key="2">
    <source>
        <dbReference type="ARBA" id="ARBA00022692"/>
    </source>
</evidence>